<keyword evidence="1" id="KW-0472">Membrane</keyword>
<evidence type="ECO:0000313" key="3">
    <source>
        <dbReference type="Proteomes" id="UP000265566"/>
    </source>
</evidence>
<feature type="transmembrane region" description="Helical" evidence="1">
    <location>
        <begin position="29"/>
        <end position="49"/>
    </location>
</feature>
<evidence type="ECO:0000256" key="1">
    <source>
        <dbReference type="SAM" id="Phobius"/>
    </source>
</evidence>
<comment type="caution">
    <text evidence="2">The sequence shown here is derived from an EMBL/GenBank/DDBJ whole genome shotgun (WGS) entry which is preliminary data.</text>
</comment>
<evidence type="ECO:0008006" key="4">
    <source>
        <dbReference type="Google" id="ProtNLM"/>
    </source>
</evidence>
<accession>A0A396GVE3</accession>
<dbReference type="AlphaFoldDB" id="A0A396GVE3"/>
<name>A0A396GVE3_MEDTR</name>
<gene>
    <name evidence="2" type="ORF">MtrunA17_Chr7g0216501</name>
</gene>
<keyword evidence="1" id="KW-0812">Transmembrane</keyword>
<dbReference type="Gramene" id="rna38260">
    <property type="protein sequence ID" value="RHN44171.1"/>
    <property type="gene ID" value="gene38260"/>
</dbReference>
<dbReference type="Proteomes" id="UP000265566">
    <property type="component" value="Chromosome 7"/>
</dbReference>
<proteinExistence type="predicted"/>
<keyword evidence="1" id="KW-1133">Transmembrane helix</keyword>
<organism evidence="2 3">
    <name type="scientific">Medicago truncatula</name>
    <name type="common">Barrel medic</name>
    <name type="synonym">Medicago tribuloides</name>
    <dbReference type="NCBI Taxonomy" id="3880"/>
    <lineage>
        <taxon>Eukaryota</taxon>
        <taxon>Viridiplantae</taxon>
        <taxon>Streptophyta</taxon>
        <taxon>Embryophyta</taxon>
        <taxon>Tracheophyta</taxon>
        <taxon>Spermatophyta</taxon>
        <taxon>Magnoliopsida</taxon>
        <taxon>eudicotyledons</taxon>
        <taxon>Gunneridae</taxon>
        <taxon>Pentapetalae</taxon>
        <taxon>rosids</taxon>
        <taxon>fabids</taxon>
        <taxon>Fabales</taxon>
        <taxon>Fabaceae</taxon>
        <taxon>Papilionoideae</taxon>
        <taxon>50 kb inversion clade</taxon>
        <taxon>NPAAA clade</taxon>
        <taxon>Hologalegina</taxon>
        <taxon>IRL clade</taxon>
        <taxon>Trifolieae</taxon>
        <taxon>Medicago</taxon>
    </lineage>
</organism>
<protein>
    <recommendedName>
        <fullName evidence="4">Transmembrane protein</fullName>
    </recommendedName>
</protein>
<reference evidence="3" key="1">
    <citation type="journal article" date="2018" name="Nat. Plants">
        <title>Whole-genome landscape of Medicago truncatula symbiotic genes.</title>
        <authorList>
            <person name="Pecrix Y."/>
            <person name="Staton S.E."/>
            <person name="Sallet E."/>
            <person name="Lelandais-Briere C."/>
            <person name="Moreau S."/>
            <person name="Carrere S."/>
            <person name="Blein T."/>
            <person name="Jardinaud M.F."/>
            <person name="Latrasse D."/>
            <person name="Zouine M."/>
            <person name="Zahm M."/>
            <person name="Kreplak J."/>
            <person name="Mayjonade B."/>
            <person name="Satge C."/>
            <person name="Perez M."/>
            <person name="Cauet S."/>
            <person name="Marande W."/>
            <person name="Chantry-Darmon C."/>
            <person name="Lopez-Roques C."/>
            <person name="Bouchez O."/>
            <person name="Berard A."/>
            <person name="Debelle F."/>
            <person name="Munos S."/>
            <person name="Bendahmane A."/>
            <person name="Berges H."/>
            <person name="Niebel A."/>
            <person name="Buitink J."/>
            <person name="Frugier F."/>
            <person name="Benhamed M."/>
            <person name="Crespi M."/>
            <person name="Gouzy J."/>
            <person name="Gamas P."/>
        </authorList>
    </citation>
    <scope>NUCLEOTIDE SEQUENCE [LARGE SCALE GENOMIC DNA]</scope>
    <source>
        <strain evidence="3">cv. Jemalong A17</strain>
    </source>
</reference>
<dbReference type="EMBL" id="PSQE01000007">
    <property type="protein sequence ID" value="RHN44171.1"/>
    <property type="molecule type" value="Genomic_DNA"/>
</dbReference>
<sequence>MRYILCKILISNSSKDLEKREINTLDIRFLSIHIIITHLSSELLTIWLFRALQL</sequence>
<evidence type="ECO:0000313" key="2">
    <source>
        <dbReference type="EMBL" id="RHN44171.1"/>
    </source>
</evidence>